<dbReference type="Gene3D" id="3.40.30.10">
    <property type="entry name" value="Glutaredoxin"/>
    <property type="match status" value="1"/>
</dbReference>
<dbReference type="Pfam" id="PF10262">
    <property type="entry name" value="Rdx"/>
    <property type="match status" value="1"/>
</dbReference>
<dbReference type="PANTHER" id="PTHR36417">
    <property type="entry name" value="SELENOPROTEIN DOMAIN PROTEIN (AFU_ORTHOLOGUE AFUA_1G05220)"/>
    <property type="match status" value="1"/>
</dbReference>
<dbReference type="SUPFAM" id="SSF52833">
    <property type="entry name" value="Thioredoxin-like"/>
    <property type="match status" value="1"/>
</dbReference>
<name>C1DPL4_AZOVD</name>
<dbReference type="EnsemblBacteria" id="ACO79435">
    <property type="protein sequence ID" value="ACO79435"/>
    <property type="gene ID" value="Avin_32780"/>
</dbReference>
<dbReference type="PANTHER" id="PTHR36417:SF2">
    <property type="entry name" value="SELENOPROTEIN DOMAIN PROTEIN (AFU_ORTHOLOGUE AFUA_1G05220)"/>
    <property type="match status" value="1"/>
</dbReference>
<dbReference type="RefSeq" id="WP_012701819.1">
    <property type="nucleotide sequence ID" value="NC_012560.1"/>
</dbReference>
<keyword evidence="3" id="KW-1185">Reference proteome</keyword>
<dbReference type="EMBL" id="CP001157">
    <property type="protein sequence ID" value="ACO79435.1"/>
    <property type="molecule type" value="Genomic_DNA"/>
</dbReference>
<dbReference type="InterPro" id="IPR036249">
    <property type="entry name" value="Thioredoxin-like_sf"/>
</dbReference>
<dbReference type="KEGG" id="avn:Avin_32780"/>
<dbReference type="Proteomes" id="UP000002424">
    <property type="component" value="Chromosome"/>
</dbReference>
<keyword evidence="1" id="KW-0676">Redox-active center</keyword>
<reference evidence="2 3" key="1">
    <citation type="journal article" date="2009" name="J. Bacteriol.">
        <title>Genome sequence of Azotobacter vinelandii, an obligate aerobe specialized to support diverse anaerobic metabolic processes.</title>
        <authorList>
            <person name="Setubal J.C."/>
            <person name="dos Santos P."/>
            <person name="Goldman B.S."/>
            <person name="Ertesvag H."/>
            <person name="Espin G."/>
            <person name="Rubio L.M."/>
            <person name="Valla S."/>
            <person name="Almeida N.F."/>
            <person name="Balasubramanian D."/>
            <person name="Cromes L."/>
            <person name="Curatti L."/>
            <person name="Du Z."/>
            <person name="Godsy E."/>
            <person name="Goodner B."/>
            <person name="Hellner-Burris K."/>
            <person name="Hernandez J.A."/>
            <person name="Houmiel K."/>
            <person name="Imperial J."/>
            <person name="Kennedy C."/>
            <person name="Larson T.J."/>
            <person name="Latreille P."/>
            <person name="Ligon L.S."/>
            <person name="Lu J."/>
            <person name="Maerk M."/>
            <person name="Miller N.M."/>
            <person name="Norton S."/>
            <person name="O'Carroll I.P."/>
            <person name="Paulsen I."/>
            <person name="Raulfs E.C."/>
            <person name="Roemer R."/>
            <person name="Rosser J."/>
            <person name="Segura D."/>
            <person name="Slater S."/>
            <person name="Stricklin S.L."/>
            <person name="Studholme D.J."/>
            <person name="Sun J."/>
            <person name="Viana C.J."/>
            <person name="Wallin E."/>
            <person name="Wang B."/>
            <person name="Wheeler C."/>
            <person name="Zhu H."/>
            <person name="Dean D.R."/>
            <person name="Dixon R."/>
            <person name="Wood D."/>
        </authorList>
    </citation>
    <scope>NUCLEOTIDE SEQUENCE [LARGE SCALE GENOMIC DNA]</scope>
    <source>
        <strain evidence="3">DJ / ATCC BAA-1303</strain>
    </source>
</reference>
<gene>
    <name evidence="2" type="ordered locus">Avin_32780</name>
</gene>
<dbReference type="InterPro" id="IPR011893">
    <property type="entry name" value="Selenoprotein_Rdx-typ"/>
</dbReference>
<evidence type="ECO:0000313" key="3">
    <source>
        <dbReference type="Proteomes" id="UP000002424"/>
    </source>
</evidence>
<dbReference type="NCBIfam" id="TIGR02174">
    <property type="entry name" value="CXXU_selWTH"/>
    <property type="match status" value="1"/>
</dbReference>
<protein>
    <submittedName>
        <fullName evidence="2">SelT/selW/selH selenoprotein</fullName>
    </submittedName>
</protein>
<evidence type="ECO:0000313" key="2">
    <source>
        <dbReference type="EMBL" id="ACO79435.1"/>
    </source>
</evidence>
<evidence type="ECO:0000256" key="1">
    <source>
        <dbReference type="ARBA" id="ARBA00023284"/>
    </source>
</evidence>
<dbReference type="eggNOG" id="COG3526">
    <property type="taxonomic scope" value="Bacteria"/>
</dbReference>
<dbReference type="GeneID" id="88186321"/>
<organism evidence="2 3">
    <name type="scientific">Azotobacter vinelandii (strain DJ / ATCC BAA-1303)</name>
    <dbReference type="NCBI Taxonomy" id="322710"/>
    <lineage>
        <taxon>Bacteria</taxon>
        <taxon>Pseudomonadati</taxon>
        <taxon>Pseudomonadota</taxon>
        <taxon>Gammaproteobacteria</taxon>
        <taxon>Pseudomonadales</taxon>
        <taxon>Pseudomonadaceae</taxon>
        <taxon>Azotobacter</taxon>
    </lineage>
</organism>
<dbReference type="STRING" id="322710.Avin_32780"/>
<dbReference type="AlphaFoldDB" id="C1DPL4"/>
<sequence>MTATKPEILITYCTQCQWLLRAAWLAQELLSTFGEDLAKVSLEPGSGGVFRITCDGVQIWERKADGGFPEAKALKQRVRDLIAPDRDLGHSDRPRGSR</sequence>
<dbReference type="OrthoDB" id="9811366at2"/>
<proteinExistence type="predicted"/>
<accession>C1DPL4</accession>
<dbReference type="HOGENOM" id="CLU_068510_3_1_6"/>